<keyword evidence="2 11" id="KW-0963">Cytoplasm</keyword>
<evidence type="ECO:0000256" key="9">
    <source>
        <dbReference type="ARBA" id="ARBA00023157"/>
    </source>
</evidence>
<dbReference type="PROSITE" id="PS50206">
    <property type="entry name" value="RHODANESE_3"/>
    <property type="match status" value="1"/>
</dbReference>
<comment type="catalytic activity">
    <reaction evidence="11">
        <text>[ThiS sulfur-carrier protein]-C-terminal Gly-Gly-AMP + S-sulfanyl-L-cysteinyl-[cysteine desulfurase] + AH2 = [ThiS sulfur-carrier protein]-C-terminal-Gly-aminoethanethioate + L-cysteinyl-[cysteine desulfurase] + A + AMP + 2 H(+)</text>
        <dbReference type="Rhea" id="RHEA:43340"/>
        <dbReference type="Rhea" id="RHEA-COMP:12157"/>
        <dbReference type="Rhea" id="RHEA-COMP:12158"/>
        <dbReference type="Rhea" id="RHEA-COMP:12910"/>
        <dbReference type="Rhea" id="RHEA-COMP:19908"/>
        <dbReference type="ChEBI" id="CHEBI:13193"/>
        <dbReference type="ChEBI" id="CHEBI:15378"/>
        <dbReference type="ChEBI" id="CHEBI:17499"/>
        <dbReference type="ChEBI" id="CHEBI:29950"/>
        <dbReference type="ChEBI" id="CHEBI:61963"/>
        <dbReference type="ChEBI" id="CHEBI:90618"/>
        <dbReference type="ChEBI" id="CHEBI:232372"/>
        <dbReference type="ChEBI" id="CHEBI:456215"/>
    </reaction>
</comment>
<dbReference type="RefSeq" id="WP_014287880.1">
    <property type="nucleotide sequence ID" value="NC_016645.1"/>
</dbReference>
<dbReference type="InterPro" id="IPR014729">
    <property type="entry name" value="Rossmann-like_a/b/a_fold"/>
</dbReference>
<dbReference type="InterPro" id="IPR036873">
    <property type="entry name" value="Rhodanese-like_dom_sf"/>
</dbReference>
<accession>G7VHN0</accession>
<dbReference type="GO" id="GO:0002937">
    <property type="term" value="P:tRNA 4-thiouridine biosynthesis"/>
    <property type="evidence" value="ECO:0007669"/>
    <property type="project" value="TreeGrafter"/>
</dbReference>
<keyword evidence="6 11" id="KW-0067">ATP-binding</keyword>
<dbReference type="OrthoDB" id="372227at2157"/>
<dbReference type="NCBIfam" id="TIGR00342">
    <property type="entry name" value="tRNA uracil 4-sulfurtransferase ThiI"/>
    <property type="match status" value="1"/>
</dbReference>
<dbReference type="STRING" id="1104324.P186_0600"/>
<dbReference type="EMBL" id="CP003098">
    <property type="protein sequence ID" value="AET32052.1"/>
    <property type="molecule type" value="Genomic_DNA"/>
</dbReference>
<dbReference type="eggNOG" id="arCOG02021">
    <property type="taxonomic scope" value="Archaea"/>
</dbReference>
<dbReference type="GO" id="GO:0052837">
    <property type="term" value="P:thiazole biosynthetic process"/>
    <property type="evidence" value="ECO:0007669"/>
    <property type="project" value="TreeGrafter"/>
</dbReference>
<dbReference type="GO" id="GO:0140741">
    <property type="term" value="F:tRNA-uracil-4 sulfurtransferase activity"/>
    <property type="evidence" value="ECO:0007669"/>
    <property type="project" value="UniProtKB-EC"/>
</dbReference>
<evidence type="ECO:0000313" key="15">
    <source>
        <dbReference type="Proteomes" id="UP000005867"/>
    </source>
</evidence>
<dbReference type="InterPro" id="IPR049961">
    <property type="entry name" value="ThiI_N"/>
</dbReference>
<feature type="binding site" evidence="11">
    <location>
        <position position="258"/>
    </location>
    <ligand>
        <name>ATP</name>
        <dbReference type="ChEBI" id="CHEBI:30616"/>
    </ligand>
</feature>
<dbReference type="Gene3D" id="3.40.250.10">
    <property type="entry name" value="Rhodanese-like domain"/>
    <property type="match status" value="1"/>
</dbReference>
<dbReference type="InterPro" id="IPR001763">
    <property type="entry name" value="Rhodanese-like_dom"/>
</dbReference>
<evidence type="ECO:0000256" key="7">
    <source>
        <dbReference type="ARBA" id="ARBA00022884"/>
    </source>
</evidence>
<dbReference type="HAMAP" id="MF_00021">
    <property type="entry name" value="ThiI"/>
    <property type="match status" value="1"/>
</dbReference>
<keyword evidence="3 11" id="KW-0820">tRNA-binding</keyword>
<reference evidence="14 15" key="1">
    <citation type="journal article" date="2012" name="J. Bacteriol.">
        <title>Complete genome sequence of strain 1860, a crenarchaeon of the genus pyrobaculum able to grow with various electron acceptors.</title>
        <authorList>
            <person name="Mardanov A.V."/>
            <person name="Gumerov V.M."/>
            <person name="Slobodkina G.B."/>
            <person name="Beletsky A.V."/>
            <person name="Bonch-Osmolovskaya E.A."/>
            <person name="Ravin N.V."/>
            <person name="Skryabin K.G."/>
        </authorList>
    </citation>
    <scope>NUCLEOTIDE SEQUENCE [LARGE SCALE GENOMIC DNA]</scope>
    <source>
        <strain evidence="14 15">1860</strain>
    </source>
</reference>
<dbReference type="InterPro" id="IPR050102">
    <property type="entry name" value="tRNA_sulfurtransferase_ThiI"/>
</dbReference>
<dbReference type="SUPFAM" id="SSF52402">
    <property type="entry name" value="Adenine nucleotide alpha hydrolases-like"/>
    <property type="match status" value="1"/>
</dbReference>
<proteinExistence type="inferred from homology"/>
<keyword evidence="4 11" id="KW-0808">Transferase</keyword>
<dbReference type="Pfam" id="PF00581">
    <property type="entry name" value="Rhodanese"/>
    <property type="match status" value="1"/>
</dbReference>
<dbReference type="InterPro" id="IPR049962">
    <property type="entry name" value="THUMP_ThiI"/>
</dbReference>
<feature type="active site" description="Cysteine persulfide intermediate" evidence="11">
    <location>
        <position position="445"/>
    </location>
</feature>
<keyword evidence="7 11" id="KW-0694">RNA-binding</keyword>
<evidence type="ECO:0000256" key="8">
    <source>
        <dbReference type="ARBA" id="ARBA00022977"/>
    </source>
</evidence>
<keyword evidence="15" id="KW-1185">Reference proteome</keyword>
<comment type="similarity">
    <text evidence="11">Belongs to the ThiI family.</text>
</comment>
<evidence type="ECO:0000256" key="11">
    <source>
        <dbReference type="HAMAP-Rule" id="MF_00021"/>
    </source>
</evidence>
<dbReference type="GO" id="GO:0005524">
    <property type="term" value="F:ATP binding"/>
    <property type="evidence" value="ECO:0007669"/>
    <property type="project" value="UniProtKB-UniRule"/>
</dbReference>
<dbReference type="CDD" id="cd11716">
    <property type="entry name" value="THUMP_ThiI"/>
    <property type="match status" value="1"/>
</dbReference>
<dbReference type="eggNOG" id="arCOG00038">
    <property type="taxonomic scope" value="Archaea"/>
</dbReference>
<dbReference type="GO" id="GO:0009229">
    <property type="term" value="P:thiamine diphosphate biosynthetic process"/>
    <property type="evidence" value="ECO:0007669"/>
    <property type="project" value="UniProtKB-UniRule"/>
</dbReference>
<evidence type="ECO:0000313" key="14">
    <source>
        <dbReference type="EMBL" id="AET32052.1"/>
    </source>
</evidence>
<dbReference type="PROSITE" id="PS51165">
    <property type="entry name" value="THUMP"/>
    <property type="match status" value="1"/>
</dbReference>
<evidence type="ECO:0000256" key="3">
    <source>
        <dbReference type="ARBA" id="ARBA00022555"/>
    </source>
</evidence>
<dbReference type="GeneID" id="11594866"/>
<dbReference type="InterPro" id="IPR003720">
    <property type="entry name" value="tRNA_STrfase"/>
</dbReference>
<comment type="subcellular location">
    <subcellularLocation>
        <location evidence="1 11">Cytoplasm</location>
    </subcellularLocation>
</comment>
<evidence type="ECO:0000256" key="1">
    <source>
        <dbReference type="ARBA" id="ARBA00004496"/>
    </source>
</evidence>
<protein>
    <recommendedName>
        <fullName evidence="11">tRNA sulfurtransferase</fullName>
        <ecNumber evidence="11">2.8.1.4</ecNumber>
    </recommendedName>
    <alternativeName>
        <fullName evidence="11">Sulfur carrier protein ThiS sulfurtransferase</fullName>
    </alternativeName>
    <alternativeName>
        <fullName evidence="11">Thiamine biosynthesis protein ThiI</fullName>
    </alternativeName>
    <alternativeName>
        <fullName evidence="11">tRNA 4-thiouridine synthase</fullName>
    </alternativeName>
</protein>
<dbReference type="KEGG" id="pyr:P186_0600"/>
<keyword evidence="5 11" id="KW-0547">Nucleotide-binding</keyword>
<feature type="binding site" evidence="11">
    <location>
        <position position="289"/>
    </location>
    <ligand>
        <name>ATP</name>
        <dbReference type="ChEBI" id="CHEBI:30616"/>
    </ligand>
</feature>
<evidence type="ECO:0000256" key="5">
    <source>
        <dbReference type="ARBA" id="ARBA00022741"/>
    </source>
</evidence>
<evidence type="ECO:0000256" key="10">
    <source>
        <dbReference type="ARBA" id="ARBA00023284"/>
    </source>
</evidence>
<comment type="caution">
    <text evidence="11">Lacks conserved residue(s) required for the propagation of feature annotation.</text>
</comment>
<dbReference type="EC" id="2.8.1.4" evidence="11"/>
<keyword evidence="8 11" id="KW-0784">Thiamine biosynthesis</keyword>
<dbReference type="InterPro" id="IPR004114">
    <property type="entry name" value="THUMP_dom"/>
</dbReference>
<evidence type="ECO:0000259" key="13">
    <source>
        <dbReference type="PROSITE" id="PS51165"/>
    </source>
</evidence>
<dbReference type="Pfam" id="PF02568">
    <property type="entry name" value="ThiI"/>
    <property type="match status" value="1"/>
</dbReference>
<dbReference type="HOGENOM" id="CLU_037952_4_1_2"/>
<dbReference type="GO" id="GO:0000049">
    <property type="term" value="F:tRNA binding"/>
    <property type="evidence" value="ECO:0007669"/>
    <property type="project" value="UniProtKB-UniRule"/>
</dbReference>
<feature type="domain" description="THUMP" evidence="13">
    <location>
        <begin position="57"/>
        <end position="159"/>
    </location>
</feature>
<dbReference type="GO" id="GO:0009228">
    <property type="term" value="P:thiamine biosynthetic process"/>
    <property type="evidence" value="ECO:0007669"/>
    <property type="project" value="UniProtKB-KW"/>
</dbReference>
<evidence type="ECO:0000256" key="6">
    <source>
        <dbReference type="ARBA" id="ARBA00022840"/>
    </source>
</evidence>
<comment type="function">
    <text evidence="11">Catalyzes the ATP-dependent transfer of a sulfur to tRNA to produce 4-thiouridine in position 8 of tRNAs, which functions as a near-UV photosensor. Also catalyzes the transfer of sulfur to the sulfur carrier protein ThiS, forming ThiS-thiocarboxylate. This is a step in the synthesis of thiazole, in the thiamine biosynthesis pathway. The sulfur is donated as persulfide by IscS.</text>
</comment>
<dbReference type="SUPFAM" id="SSF52821">
    <property type="entry name" value="Rhodanese/Cell cycle control phosphatase"/>
    <property type="match status" value="1"/>
</dbReference>
<dbReference type="Pfam" id="PF02926">
    <property type="entry name" value="THUMP"/>
    <property type="match status" value="1"/>
</dbReference>
<dbReference type="SMART" id="SM00450">
    <property type="entry name" value="RHOD"/>
    <property type="match status" value="1"/>
</dbReference>
<gene>
    <name evidence="11" type="primary">thiI</name>
    <name evidence="14" type="ORF">P186_0600</name>
</gene>
<name>G7VHN0_9CREN</name>
<dbReference type="GO" id="GO:0004810">
    <property type="term" value="F:CCA tRNA nucleotidyltransferase activity"/>
    <property type="evidence" value="ECO:0007669"/>
    <property type="project" value="InterPro"/>
</dbReference>
<dbReference type="Proteomes" id="UP000005867">
    <property type="component" value="Chromosome"/>
</dbReference>
<dbReference type="CDD" id="cd01712">
    <property type="entry name" value="PPase_ThiI"/>
    <property type="match status" value="1"/>
</dbReference>
<dbReference type="SUPFAM" id="SSF143437">
    <property type="entry name" value="THUMP domain-like"/>
    <property type="match status" value="1"/>
</dbReference>
<dbReference type="PANTHER" id="PTHR43209">
    <property type="entry name" value="TRNA SULFURTRANSFERASE"/>
    <property type="match status" value="1"/>
</dbReference>
<dbReference type="AlphaFoldDB" id="G7VHN0"/>
<dbReference type="InterPro" id="IPR020536">
    <property type="entry name" value="ThiI_AANH"/>
</dbReference>
<organism evidence="14 15">
    <name type="scientific">Pyrobaculum ferrireducens</name>
    <dbReference type="NCBI Taxonomy" id="1104324"/>
    <lineage>
        <taxon>Archaea</taxon>
        <taxon>Thermoproteota</taxon>
        <taxon>Thermoprotei</taxon>
        <taxon>Thermoproteales</taxon>
        <taxon>Thermoproteaceae</taxon>
        <taxon>Pyrobaculum</taxon>
    </lineage>
</organism>
<keyword evidence="9" id="KW-1015">Disulfide bond</keyword>
<dbReference type="GO" id="GO:0005829">
    <property type="term" value="C:cytosol"/>
    <property type="evidence" value="ECO:0007669"/>
    <property type="project" value="TreeGrafter"/>
</dbReference>
<evidence type="ECO:0000256" key="2">
    <source>
        <dbReference type="ARBA" id="ARBA00022490"/>
    </source>
</evidence>
<dbReference type="SMART" id="SM00981">
    <property type="entry name" value="THUMP"/>
    <property type="match status" value="1"/>
</dbReference>
<dbReference type="InterPro" id="IPR054173">
    <property type="entry name" value="ThiI_fer"/>
</dbReference>
<dbReference type="CDD" id="cd00158">
    <property type="entry name" value="RHOD"/>
    <property type="match status" value="1"/>
</dbReference>
<dbReference type="Pfam" id="PF22025">
    <property type="entry name" value="ThiI_fer"/>
    <property type="match status" value="1"/>
</dbReference>
<evidence type="ECO:0000256" key="4">
    <source>
        <dbReference type="ARBA" id="ARBA00022679"/>
    </source>
</evidence>
<dbReference type="Gene3D" id="3.30.2130.30">
    <property type="match status" value="1"/>
</dbReference>
<comment type="catalytic activity">
    <reaction evidence="11">
        <text>[ThiI sulfur-carrier protein]-S-sulfanyl-L-cysteine + a uridine in tRNA + 2 reduced [2Fe-2S]-[ferredoxin] + ATP + H(+) = [ThiI sulfur-carrier protein]-L-cysteine + a 4-thiouridine in tRNA + 2 oxidized [2Fe-2S]-[ferredoxin] + AMP + diphosphate</text>
        <dbReference type="Rhea" id="RHEA:24176"/>
        <dbReference type="Rhea" id="RHEA-COMP:10000"/>
        <dbReference type="Rhea" id="RHEA-COMP:10001"/>
        <dbReference type="Rhea" id="RHEA-COMP:13337"/>
        <dbReference type="Rhea" id="RHEA-COMP:13338"/>
        <dbReference type="Rhea" id="RHEA-COMP:13339"/>
        <dbReference type="Rhea" id="RHEA-COMP:13340"/>
        <dbReference type="ChEBI" id="CHEBI:15378"/>
        <dbReference type="ChEBI" id="CHEBI:29950"/>
        <dbReference type="ChEBI" id="CHEBI:30616"/>
        <dbReference type="ChEBI" id="CHEBI:33019"/>
        <dbReference type="ChEBI" id="CHEBI:33737"/>
        <dbReference type="ChEBI" id="CHEBI:33738"/>
        <dbReference type="ChEBI" id="CHEBI:61963"/>
        <dbReference type="ChEBI" id="CHEBI:65315"/>
        <dbReference type="ChEBI" id="CHEBI:136798"/>
        <dbReference type="ChEBI" id="CHEBI:456215"/>
        <dbReference type="EC" id="2.8.1.4"/>
    </reaction>
</comment>
<dbReference type="UniPathway" id="UPA00060"/>
<sequence>MEKLVIVRFGELTVKRGYTRLEMERLLTRAAEEAARECGGAKFEKEPGRLYARGDVECLKKALSRVFGVKSVSPAHAAEFTELSDIATHAKQIWGDLVTGRRFAVRAHRVGDHPFKSLDVAAAVGSALATSGGSVDLEKPEVELYVEVRGKRAYYYTEVLEGPGGLPLGSEGKVLALVSGGIDSPVAAWMLMRRGAHVDVFYCNLGGTLALLHALEVVRRLLSWSYGYNARVVVADCGPVARALRRGVKEELWNIAFKRALYKIGAEAAKRVKATALVTGESLGQVSSQTLQALAAVEAGIGTPVLRPLIGMDKDEIVKIAQRIGTYEASVKMPEYCAVFSRKPRKWARREEIEEIDLALHDAIAEVANSARMVKKRELEEFVKSLSPPRDLEIDAPPSDAVVVDLRDEEAYRGWHLPGAIRTDVDDVLTLVDRLGRDKTYVFYCYSGGLSLDVAESLRKIGIKAYSLRLWRTSSPNQTRDSTSQTDKYTDL</sequence>
<dbReference type="PANTHER" id="PTHR43209:SF1">
    <property type="entry name" value="TRNA SULFURTRANSFERASE"/>
    <property type="match status" value="1"/>
</dbReference>
<evidence type="ECO:0000259" key="12">
    <source>
        <dbReference type="PROSITE" id="PS50206"/>
    </source>
</evidence>
<dbReference type="Gene3D" id="3.40.50.620">
    <property type="entry name" value="HUPs"/>
    <property type="match status" value="1"/>
</dbReference>
<feature type="domain" description="Rhodanese" evidence="12">
    <location>
        <begin position="397"/>
        <end position="480"/>
    </location>
</feature>
<keyword evidence="10" id="KW-0676">Redox-active center</keyword>
<comment type="pathway">
    <text evidence="11">Cofactor biosynthesis; thiamine diphosphate biosynthesis.</text>
</comment>
<feature type="binding site" evidence="11">
    <location>
        <position position="280"/>
    </location>
    <ligand>
        <name>ATP</name>
        <dbReference type="ChEBI" id="CHEBI:30616"/>
    </ligand>
</feature>
<feature type="binding site" evidence="11">
    <location>
        <begin position="177"/>
        <end position="178"/>
    </location>
    <ligand>
        <name>ATP</name>
        <dbReference type="ChEBI" id="CHEBI:30616"/>
    </ligand>
</feature>